<evidence type="ECO:0000259" key="4">
    <source>
        <dbReference type="SMART" id="SM00822"/>
    </source>
</evidence>
<keyword evidence="2" id="KW-0560">Oxidoreductase</keyword>
<dbReference type="Gene3D" id="3.40.50.720">
    <property type="entry name" value="NAD(P)-binding Rossmann-like Domain"/>
    <property type="match status" value="1"/>
</dbReference>
<dbReference type="PANTHER" id="PTHR43976:SF16">
    <property type="entry name" value="SHORT-CHAIN DEHYDROGENASE_REDUCTASE FAMILY PROTEIN"/>
    <property type="match status" value="1"/>
</dbReference>
<dbReference type="RefSeq" id="WP_343792702.1">
    <property type="nucleotide sequence ID" value="NZ_BAAAGA010000004.1"/>
</dbReference>
<dbReference type="PRINTS" id="PR00080">
    <property type="entry name" value="SDRFAMILY"/>
</dbReference>
<dbReference type="InterPro" id="IPR002347">
    <property type="entry name" value="SDR_fam"/>
</dbReference>
<gene>
    <name evidence="5" type="ORF">GCM10009422_16970</name>
</gene>
<dbReference type="SMART" id="SM00822">
    <property type="entry name" value="PKS_KR"/>
    <property type="match status" value="1"/>
</dbReference>
<dbReference type="NCBIfam" id="NF004824">
    <property type="entry name" value="PRK06180.1"/>
    <property type="match status" value="1"/>
</dbReference>
<comment type="similarity">
    <text evidence="1 3">Belongs to the short-chain dehydrogenases/reductases (SDR) family.</text>
</comment>
<protein>
    <submittedName>
        <fullName evidence="5">Oxidoreductase</fullName>
    </submittedName>
</protein>
<organism evidence="5 6">
    <name type="scientific">Brevundimonas kwangchunensis</name>
    <dbReference type="NCBI Taxonomy" id="322163"/>
    <lineage>
        <taxon>Bacteria</taxon>
        <taxon>Pseudomonadati</taxon>
        <taxon>Pseudomonadota</taxon>
        <taxon>Alphaproteobacteria</taxon>
        <taxon>Caulobacterales</taxon>
        <taxon>Caulobacteraceae</taxon>
        <taxon>Brevundimonas</taxon>
    </lineage>
</organism>
<dbReference type="EMBL" id="BAAAGA010000004">
    <property type="protein sequence ID" value="GAA0621761.1"/>
    <property type="molecule type" value="Genomic_DNA"/>
</dbReference>
<dbReference type="NCBIfam" id="NF006114">
    <property type="entry name" value="PRK08263.1"/>
    <property type="match status" value="1"/>
</dbReference>
<evidence type="ECO:0000256" key="3">
    <source>
        <dbReference type="RuleBase" id="RU000363"/>
    </source>
</evidence>
<dbReference type="Pfam" id="PF00106">
    <property type="entry name" value="adh_short"/>
    <property type="match status" value="1"/>
</dbReference>
<proteinExistence type="inferred from homology"/>
<evidence type="ECO:0000256" key="1">
    <source>
        <dbReference type="ARBA" id="ARBA00006484"/>
    </source>
</evidence>
<reference evidence="6" key="1">
    <citation type="journal article" date="2019" name="Int. J. Syst. Evol. Microbiol.">
        <title>The Global Catalogue of Microorganisms (GCM) 10K type strain sequencing project: providing services to taxonomists for standard genome sequencing and annotation.</title>
        <authorList>
            <consortium name="The Broad Institute Genomics Platform"/>
            <consortium name="The Broad Institute Genome Sequencing Center for Infectious Disease"/>
            <person name="Wu L."/>
            <person name="Ma J."/>
        </authorList>
    </citation>
    <scope>NUCLEOTIDE SEQUENCE [LARGE SCALE GENOMIC DNA]</scope>
    <source>
        <strain evidence="6">JCM 12928</strain>
    </source>
</reference>
<dbReference type="CDD" id="cd05374">
    <property type="entry name" value="17beta-HSD-like_SDR_c"/>
    <property type="match status" value="1"/>
</dbReference>
<evidence type="ECO:0000256" key="2">
    <source>
        <dbReference type="ARBA" id="ARBA00023002"/>
    </source>
</evidence>
<accession>A0ABP3S031</accession>
<dbReference type="InterPro" id="IPR051911">
    <property type="entry name" value="SDR_oxidoreductase"/>
</dbReference>
<feature type="domain" description="Ketoreductase" evidence="4">
    <location>
        <begin position="12"/>
        <end position="181"/>
    </location>
</feature>
<name>A0ABP3S031_9CAUL</name>
<dbReference type="PANTHER" id="PTHR43976">
    <property type="entry name" value="SHORT CHAIN DEHYDROGENASE"/>
    <property type="match status" value="1"/>
</dbReference>
<sequence>MKEQTLTASTPRIWFVTGASRGLGTAIARAALAAGDKVVATARRREALTDLFDAGDDRVLTVALDVTDQDQVRAAVDAAISHFGRIDVLVNNAGYGDLSLFEESTPENVQAQYDTNVFGLMHVTRAVLPGMRAQRAGRIFNISSVGGIVGGPSGALYCASKFAVEGFTESLDGEVRDFGIRATVVEPGFFRTDFLEPTSVRHGANPIADYAPVAEALKTFYDSRSRNQAGDPDKLGQALVTLANADNPPVRWTAGTDAVAMVEGKIASLQAELAAWRDLSLSTDGDFEFREEAGSSAWG</sequence>
<comment type="caution">
    <text evidence="5">The sequence shown here is derived from an EMBL/GenBank/DDBJ whole genome shotgun (WGS) entry which is preliminary data.</text>
</comment>
<dbReference type="InterPro" id="IPR057326">
    <property type="entry name" value="KR_dom"/>
</dbReference>
<dbReference type="InterPro" id="IPR036291">
    <property type="entry name" value="NAD(P)-bd_dom_sf"/>
</dbReference>
<dbReference type="PRINTS" id="PR00081">
    <property type="entry name" value="GDHRDH"/>
</dbReference>
<dbReference type="SUPFAM" id="SSF51735">
    <property type="entry name" value="NAD(P)-binding Rossmann-fold domains"/>
    <property type="match status" value="1"/>
</dbReference>
<evidence type="ECO:0000313" key="6">
    <source>
        <dbReference type="Proteomes" id="UP001501352"/>
    </source>
</evidence>
<evidence type="ECO:0000313" key="5">
    <source>
        <dbReference type="EMBL" id="GAA0621761.1"/>
    </source>
</evidence>
<keyword evidence="6" id="KW-1185">Reference proteome</keyword>
<dbReference type="Proteomes" id="UP001501352">
    <property type="component" value="Unassembled WGS sequence"/>
</dbReference>